<keyword evidence="3" id="KW-1185">Reference proteome</keyword>
<evidence type="ECO:0000313" key="3">
    <source>
        <dbReference type="Proteomes" id="UP000032431"/>
    </source>
</evidence>
<dbReference type="PATRIC" id="fig|29343.3.peg.1470"/>
<dbReference type="OrthoDB" id="2603324at2"/>
<reference evidence="3" key="1">
    <citation type="submission" date="2014-07" db="EMBL/GenBank/DDBJ databases">
        <authorList>
            <person name="Wibberg D."/>
        </authorList>
    </citation>
    <scope>NUCLEOTIDE SEQUENCE [LARGE SCALE GENOMIC DNA]</scope>
    <source>
        <strain evidence="3">DG5</strain>
    </source>
</reference>
<gene>
    <name evidence="2" type="ORF">CCDG5_1396</name>
</gene>
<dbReference type="EMBL" id="LM995447">
    <property type="protein sequence ID" value="CDZ24510.1"/>
    <property type="molecule type" value="Genomic_DNA"/>
</dbReference>
<dbReference type="AlphaFoldDB" id="A0A078KTL6"/>
<feature type="domain" description="LysM" evidence="1">
    <location>
        <begin position="9"/>
        <end position="53"/>
    </location>
</feature>
<evidence type="ECO:0000259" key="1">
    <source>
        <dbReference type="PROSITE" id="PS51782"/>
    </source>
</evidence>
<dbReference type="STRING" id="29343.CCDG5_1396"/>
<evidence type="ECO:0000313" key="2">
    <source>
        <dbReference type="EMBL" id="CDZ24510.1"/>
    </source>
</evidence>
<dbReference type="PROSITE" id="PS51782">
    <property type="entry name" value="LYSM"/>
    <property type="match status" value="1"/>
</dbReference>
<name>A0A078KTL6_9FIRM</name>
<proteinExistence type="predicted"/>
<dbReference type="HOGENOM" id="CLU_946225_0_0_9"/>
<dbReference type="Proteomes" id="UP000032431">
    <property type="component" value="Chromosome I"/>
</dbReference>
<protein>
    <recommendedName>
        <fullName evidence="1">LysM domain-containing protein</fullName>
    </recommendedName>
</protein>
<dbReference type="SMART" id="SM00257">
    <property type="entry name" value="LysM"/>
    <property type="match status" value="1"/>
</dbReference>
<dbReference type="KEGG" id="ccel:CCDG5_1396"/>
<dbReference type="Gene3D" id="3.10.350.10">
    <property type="entry name" value="LysM domain"/>
    <property type="match status" value="1"/>
</dbReference>
<dbReference type="Pfam" id="PF01476">
    <property type="entry name" value="LysM"/>
    <property type="match status" value="1"/>
</dbReference>
<sequence length="245" mass="27920">MSMSPSDTIPYVVQQGDTLQSVANMYRTSVKAIEQKNQGVNLNSLAAGQVIFIPVDSYYAPHRRATRACTTRELELMNLMRLLWEQHVFWTRLVILSMVFDLPDVSQATNRLLRNPQDFKAALMPFYGEETAAEFANLLTQHLTIAAELVAASKENNTAAAADVERRWYQNADEIAEFLGSINPYWSAAEWRSMLREHLAMTKQEAVDFLTKDYEHSISQFDAIERMALRMADVMSDGIIRQFSL</sequence>
<dbReference type="InterPro" id="IPR036779">
    <property type="entry name" value="LysM_dom_sf"/>
</dbReference>
<organism evidence="2 3">
    <name type="scientific">[Clostridium] cellulosi</name>
    <dbReference type="NCBI Taxonomy" id="29343"/>
    <lineage>
        <taxon>Bacteria</taxon>
        <taxon>Bacillati</taxon>
        <taxon>Bacillota</taxon>
        <taxon>Clostridia</taxon>
        <taxon>Eubacteriales</taxon>
        <taxon>Oscillospiraceae</taxon>
        <taxon>Oscillospiraceae incertae sedis</taxon>
    </lineage>
</organism>
<dbReference type="InterPro" id="IPR018392">
    <property type="entry name" value="LysM"/>
</dbReference>
<accession>A0A078KTL6</accession>
<dbReference type="SUPFAM" id="SSF54106">
    <property type="entry name" value="LysM domain"/>
    <property type="match status" value="1"/>
</dbReference>
<dbReference type="CDD" id="cd00118">
    <property type="entry name" value="LysM"/>
    <property type="match status" value="1"/>
</dbReference>